<evidence type="ECO:0000313" key="3">
    <source>
        <dbReference type="Proteomes" id="UP001188597"/>
    </source>
</evidence>
<organism evidence="2 3">
    <name type="scientific">Escallonia herrerae</name>
    <dbReference type="NCBI Taxonomy" id="1293975"/>
    <lineage>
        <taxon>Eukaryota</taxon>
        <taxon>Viridiplantae</taxon>
        <taxon>Streptophyta</taxon>
        <taxon>Embryophyta</taxon>
        <taxon>Tracheophyta</taxon>
        <taxon>Spermatophyta</taxon>
        <taxon>Magnoliopsida</taxon>
        <taxon>eudicotyledons</taxon>
        <taxon>Gunneridae</taxon>
        <taxon>Pentapetalae</taxon>
        <taxon>asterids</taxon>
        <taxon>campanulids</taxon>
        <taxon>Escalloniales</taxon>
        <taxon>Escalloniaceae</taxon>
        <taxon>Escallonia</taxon>
    </lineage>
</organism>
<dbReference type="EMBL" id="JAVXUP010001087">
    <property type="protein sequence ID" value="KAK3016135.1"/>
    <property type="molecule type" value="Genomic_DNA"/>
</dbReference>
<dbReference type="InterPro" id="IPR051044">
    <property type="entry name" value="MAG_DAG_Lipase"/>
</dbReference>
<evidence type="ECO:0000313" key="2">
    <source>
        <dbReference type="EMBL" id="KAK3016135.1"/>
    </source>
</evidence>
<dbReference type="Proteomes" id="UP001188597">
    <property type="component" value="Unassembled WGS sequence"/>
</dbReference>
<reference evidence="2" key="1">
    <citation type="submission" date="2022-12" db="EMBL/GenBank/DDBJ databases">
        <title>Draft genome assemblies for two species of Escallonia (Escalloniales).</title>
        <authorList>
            <person name="Chanderbali A."/>
            <person name="Dervinis C."/>
            <person name="Anghel I."/>
            <person name="Soltis D."/>
            <person name="Soltis P."/>
            <person name="Zapata F."/>
        </authorList>
    </citation>
    <scope>NUCLEOTIDE SEQUENCE</scope>
    <source>
        <strain evidence="2">UCBG64.0493</strain>
        <tissue evidence="2">Leaf</tissue>
    </source>
</reference>
<proteinExistence type="predicted"/>
<dbReference type="InterPro" id="IPR000073">
    <property type="entry name" value="AB_hydrolase_1"/>
</dbReference>
<dbReference type="SUPFAM" id="SSF53474">
    <property type="entry name" value="alpha/beta-Hydrolases"/>
    <property type="match status" value="1"/>
</dbReference>
<gene>
    <name evidence="2" type="ORF">RJ639_007678</name>
</gene>
<name>A0AA88VXE6_9ASTE</name>
<dbReference type="InterPro" id="IPR022742">
    <property type="entry name" value="Hydrolase_4"/>
</dbReference>
<dbReference type="Gene3D" id="3.40.50.1820">
    <property type="entry name" value="alpha/beta hydrolase"/>
    <property type="match status" value="1"/>
</dbReference>
<dbReference type="InterPro" id="IPR029058">
    <property type="entry name" value="AB_hydrolase_fold"/>
</dbReference>
<dbReference type="Pfam" id="PF12146">
    <property type="entry name" value="Hydrolase_4"/>
    <property type="match status" value="1"/>
</dbReference>
<dbReference type="PANTHER" id="PTHR11614">
    <property type="entry name" value="PHOSPHOLIPASE-RELATED"/>
    <property type="match status" value="1"/>
</dbReference>
<dbReference type="GO" id="GO:0016787">
    <property type="term" value="F:hydrolase activity"/>
    <property type="evidence" value="ECO:0007669"/>
    <property type="project" value="UniProtKB-ARBA"/>
</dbReference>
<dbReference type="PRINTS" id="PR00111">
    <property type="entry name" value="ABHYDROLASE"/>
</dbReference>
<evidence type="ECO:0000259" key="1">
    <source>
        <dbReference type="Pfam" id="PF12146"/>
    </source>
</evidence>
<feature type="domain" description="Serine aminopeptidase S33" evidence="1">
    <location>
        <begin position="58"/>
        <end position="296"/>
    </location>
</feature>
<protein>
    <recommendedName>
        <fullName evidence="1">Serine aminopeptidase S33 domain-containing protein</fullName>
    </recommendedName>
</protein>
<keyword evidence="3" id="KW-1185">Reference proteome</keyword>
<dbReference type="AlphaFoldDB" id="A0AA88VXE6"/>
<accession>A0AA88VXE6</accession>
<sequence>MAHPIHQSTENSPYGDLTKEVFYRKHRILHHQSFMLNKQNMKIFTQSWRPDSDSDLLRGLVAMVHGYTLESSWVSELTAVAVAKANFFVCALDIQGHGYSDGYTGHIPDIKPIVGDCMQFFDSARADHPKVPAFLYGESLGGAIAILLCLEQKSEWSGLILSGAMCGVSKKMKPVWPLEKLLPMAAFVAPTWRIVITKHPVSMSYREERKRKLVEKSPNFLKYGKPSAATALEFLRVCEYIKKNCHKLEVPMLMVHGGNDTVCDPKSAMLVYESAATEDKTLKIYDGTWHQLIGESNERVELVFGNIISWIGERAGKEIANCNTISVQK</sequence>
<comment type="caution">
    <text evidence="2">The sequence shown here is derived from an EMBL/GenBank/DDBJ whole genome shotgun (WGS) entry which is preliminary data.</text>
</comment>